<evidence type="ECO:0000313" key="2">
    <source>
        <dbReference type="EMBL" id="KZF20758.1"/>
    </source>
</evidence>
<evidence type="ECO:0000313" key="3">
    <source>
        <dbReference type="Proteomes" id="UP000076632"/>
    </source>
</evidence>
<feature type="region of interest" description="Disordered" evidence="1">
    <location>
        <begin position="164"/>
        <end position="189"/>
    </location>
</feature>
<protein>
    <submittedName>
        <fullName evidence="2">Uncharacterized protein</fullName>
    </submittedName>
</protein>
<dbReference type="AlphaFoldDB" id="A0A165FA83"/>
<name>A0A165FA83_XYLHT</name>
<organism evidence="2 3">
    <name type="scientific">Xylona heveae (strain CBS 132557 / TC161)</name>
    <dbReference type="NCBI Taxonomy" id="1328760"/>
    <lineage>
        <taxon>Eukaryota</taxon>
        <taxon>Fungi</taxon>
        <taxon>Dikarya</taxon>
        <taxon>Ascomycota</taxon>
        <taxon>Pezizomycotina</taxon>
        <taxon>Xylonomycetes</taxon>
        <taxon>Xylonales</taxon>
        <taxon>Xylonaceae</taxon>
        <taxon>Xylona</taxon>
    </lineage>
</organism>
<dbReference type="Proteomes" id="UP000076632">
    <property type="component" value="Unassembled WGS sequence"/>
</dbReference>
<keyword evidence="3" id="KW-1185">Reference proteome</keyword>
<sequence>MAITPQQPQLSFVWLAGEKESGQPRPSRTNAAFVMICCPLSKRPISSFLESLMRRALHRAGFFFSMWGDSTTEGWINVAHDVHYCSNIFGLLATIAFESVNIRLYCNHLFGKWGNFSSMLQVRMGQCIVFVWWSLRLVTAAKTPEWPQLVLSSCLVSHYIKSTPTTDPGDTTRGRDTCGMKPNNAADTQ</sequence>
<dbReference type="EMBL" id="KV407462">
    <property type="protein sequence ID" value="KZF20758.1"/>
    <property type="molecule type" value="Genomic_DNA"/>
</dbReference>
<dbReference type="GeneID" id="28894679"/>
<accession>A0A165FA83</accession>
<dbReference type="InParanoid" id="A0A165FA83"/>
<reference evidence="2 3" key="1">
    <citation type="journal article" date="2016" name="Fungal Biol.">
        <title>The genome of Xylona heveae provides a window into fungal endophytism.</title>
        <authorList>
            <person name="Gazis R."/>
            <person name="Kuo A."/>
            <person name="Riley R."/>
            <person name="LaButti K."/>
            <person name="Lipzen A."/>
            <person name="Lin J."/>
            <person name="Amirebrahimi M."/>
            <person name="Hesse C.N."/>
            <person name="Spatafora J.W."/>
            <person name="Henrissat B."/>
            <person name="Hainaut M."/>
            <person name="Grigoriev I.V."/>
            <person name="Hibbett D.S."/>
        </authorList>
    </citation>
    <scope>NUCLEOTIDE SEQUENCE [LARGE SCALE GENOMIC DNA]</scope>
    <source>
        <strain evidence="2 3">TC161</strain>
    </source>
</reference>
<gene>
    <name evidence="2" type="ORF">L228DRAFT_178752</name>
</gene>
<dbReference type="RefSeq" id="XP_018186313.1">
    <property type="nucleotide sequence ID" value="XM_018329542.1"/>
</dbReference>
<proteinExistence type="predicted"/>
<evidence type="ECO:0000256" key="1">
    <source>
        <dbReference type="SAM" id="MobiDB-lite"/>
    </source>
</evidence>